<name>A0A918I4I1_9ACTN</name>
<dbReference type="EMBL" id="BMTP01000035">
    <property type="protein sequence ID" value="GGU68170.1"/>
    <property type="molecule type" value="Genomic_DNA"/>
</dbReference>
<evidence type="ECO:0008006" key="4">
    <source>
        <dbReference type="Google" id="ProtNLM"/>
    </source>
</evidence>
<dbReference type="RefSeq" id="WP_189554888.1">
    <property type="nucleotide sequence ID" value="NZ_BMTP01000035.1"/>
</dbReference>
<dbReference type="AlphaFoldDB" id="A0A918I4I1"/>
<gene>
    <name evidence="2" type="ORF">GCM10010274_65660</name>
</gene>
<evidence type="ECO:0000313" key="2">
    <source>
        <dbReference type="EMBL" id="GGU68170.1"/>
    </source>
</evidence>
<keyword evidence="3" id="KW-1185">Reference proteome</keyword>
<evidence type="ECO:0000256" key="1">
    <source>
        <dbReference type="SAM" id="SignalP"/>
    </source>
</evidence>
<reference evidence="2" key="2">
    <citation type="submission" date="2020-09" db="EMBL/GenBank/DDBJ databases">
        <authorList>
            <person name="Sun Q."/>
            <person name="Ohkuma M."/>
        </authorList>
    </citation>
    <scope>NUCLEOTIDE SEQUENCE</scope>
    <source>
        <strain evidence="2">JCM 4391</strain>
    </source>
</reference>
<sequence>MNNTKRVLAAVALAGAALSFTGTAMASQGDSQGNIGSVARDESFNFNSQTFGDSVNNRIGNVINTVGDLEGTGHQPS</sequence>
<evidence type="ECO:0000313" key="3">
    <source>
        <dbReference type="Proteomes" id="UP000636661"/>
    </source>
</evidence>
<protein>
    <recommendedName>
        <fullName evidence="4">Secreted protein</fullName>
    </recommendedName>
</protein>
<accession>A0A918I4I1</accession>
<feature type="chain" id="PRO_5037759734" description="Secreted protein" evidence="1">
    <location>
        <begin position="27"/>
        <end position="77"/>
    </location>
</feature>
<dbReference type="Proteomes" id="UP000636661">
    <property type="component" value="Unassembled WGS sequence"/>
</dbReference>
<proteinExistence type="predicted"/>
<comment type="caution">
    <text evidence="2">The sequence shown here is derived from an EMBL/GenBank/DDBJ whole genome shotgun (WGS) entry which is preliminary data.</text>
</comment>
<reference evidence="2" key="1">
    <citation type="journal article" date="2014" name="Int. J. Syst. Evol. Microbiol.">
        <title>Complete genome sequence of Corynebacterium casei LMG S-19264T (=DSM 44701T), isolated from a smear-ripened cheese.</title>
        <authorList>
            <consortium name="US DOE Joint Genome Institute (JGI-PGF)"/>
            <person name="Walter F."/>
            <person name="Albersmeier A."/>
            <person name="Kalinowski J."/>
            <person name="Ruckert C."/>
        </authorList>
    </citation>
    <scope>NUCLEOTIDE SEQUENCE</scope>
    <source>
        <strain evidence="2">JCM 4391</strain>
    </source>
</reference>
<keyword evidence="1" id="KW-0732">Signal</keyword>
<organism evidence="2 3">
    <name type="scientific">Streptomyces lavendofoliae</name>
    <dbReference type="NCBI Taxonomy" id="67314"/>
    <lineage>
        <taxon>Bacteria</taxon>
        <taxon>Bacillati</taxon>
        <taxon>Actinomycetota</taxon>
        <taxon>Actinomycetes</taxon>
        <taxon>Kitasatosporales</taxon>
        <taxon>Streptomycetaceae</taxon>
        <taxon>Streptomyces</taxon>
    </lineage>
</organism>
<feature type="signal peptide" evidence="1">
    <location>
        <begin position="1"/>
        <end position="26"/>
    </location>
</feature>